<name>A0A942T5X6_9BACI</name>
<dbReference type="EMBL" id="JAGYPE010000007">
    <property type="protein sequence ID" value="MBS4186807.1"/>
    <property type="molecule type" value="Genomic_DNA"/>
</dbReference>
<dbReference type="AlphaFoldDB" id="A0A942T5X6"/>
<dbReference type="NCBIfam" id="NF040878">
    <property type="entry name" value="SE1561_fam"/>
    <property type="match status" value="1"/>
</dbReference>
<dbReference type="RefSeq" id="WP_213146575.1">
    <property type="nucleotide sequence ID" value="NZ_JAGYPE020000035.1"/>
</dbReference>
<evidence type="ECO:0000313" key="3">
    <source>
        <dbReference type="Proteomes" id="UP000677265"/>
    </source>
</evidence>
<organism evidence="1">
    <name type="scientific">Neobacillus citreus</name>
    <dbReference type="NCBI Taxonomy" id="2833578"/>
    <lineage>
        <taxon>Bacteria</taxon>
        <taxon>Bacillati</taxon>
        <taxon>Bacillota</taxon>
        <taxon>Bacilli</taxon>
        <taxon>Bacillales</taxon>
        <taxon>Bacillaceae</taxon>
        <taxon>Neobacillus</taxon>
    </lineage>
</organism>
<comment type="caution">
    <text evidence="1">The sequence shown here is derived from an EMBL/GenBank/DDBJ whole genome shotgun (WGS) entry which is preliminary data.</text>
</comment>
<reference evidence="1" key="1">
    <citation type="submission" date="2021-05" db="EMBL/GenBank/DDBJ databases">
        <title>Novel Bacillus species.</title>
        <authorList>
            <person name="Liu G."/>
        </authorList>
    </citation>
    <scope>NUCLEOTIDE SEQUENCE</scope>
    <source>
        <strain evidence="1 3">FJAT-50051</strain>
    </source>
</reference>
<gene>
    <name evidence="2" type="ORF">KHB02_017785</name>
    <name evidence="1" type="ORF">KHB02_36160</name>
</gene>
<proteinExistence type="predicted"/>
<dbReference type="InterPro" id="IPR047670">
    <property type="entry name" value="YfjT-like"/>
</dbReference>
<evidence type="ECO:0000313" key="2">
    <source>
        <dbReference type="EMBL" id="MCH6267375.1"/>
    </source>
</evidence>
<dbReference type="EMBL" id="JAGYPE020000035">
    <property type="protein sequence ID" value="MCH6267375.1"/>
    <property type="molecule type" value="Genomic_DNA"/>
</dbReference>
<evidence type="ECO:0000313" key="1">
    <source>
        <dbReference type="EMBL" id="MBS4186807.1"/>
    </source>
</evidence>
<dbReference type="Proteomes" id="UP000677265">
    <property type="component" value="Unassembled WGS sequence"/>
</dbReference>
<protein>
    <submittedName>
        <fullName evidence="1">Uncharacterized protein</fullName>
    </submittedName>
</protein>
<keyword evidence="3" id="KW-1185">Reference proteome</keyword>
<accession>A0A942T5X6</accession>
<sequence length="66" mass="7748">MGSPTHDKNSQLDFLKHRLNMFLDILEAIDPEDTDLDDIDRLITMIDELESKIREFNNRELSESVN</sequence>